<dbReference type="OrthoDB" id="5519374at2"/>
<sequence>MSKVSAKRQITLPVDQCQALGIRPGDEVEIFIYEGHLTLVKKMPGRAYGLLRSVKPKSDISDEESRQSAIV</sequence>
<dbReference type="InterPro" id="IPR007159">
    <property type="entry name" value="SpoVT-AbrB_dom"/>
</dbReference>
<dbReference type="RefSeq" id="WP_090415845.1">
    <property type="nucleotide sequence ID" value="NZ_FNOY01000103.1"/>
</dbReference>
<dbReference type="Gene3D" id="2.10.260.10">
    <property type="match status" value="1"/>
</dbReference>
<dbReference type="InterPro" id="IPR037914">
    <property type="entry name" value="SpoVT-AbrB_sf"/>
</dbReference>
<dbReference type="SUPFAM" id="SSF89447">
    <property type="entry name" value="AbrB/MazE/MraZ-like"/>
    <property type="match status" value="1"/>
</dbReference>
<dbReference type="EMBL" id="FNOY01000103">
    <property type="protein sequence ID" value="SDZ02091.1"/>
    <property type="molecule type" value="Genomic_DNA"/>
</dbReference>
<keyword evidence="1" id="KW-0238">DNA-binding</keyword>
<dbReference type="PROSITE" id="PS51740">
    <property type="entry name" value="SPOVT_ABRB"/>
    <property type="match status" value="1"/>
</dbReference>
<evidence type="ECO:0000313" key="4">
    <source>
        <dbReference type="Proteomes" id="UP000198640"/>
    </source>
</evidence>
<dbReference type="SMART" id="SM00966">
    <property type="entry name" value="SpoVT_AbrB"/>
    <property type="match status" value="1"/>
</dbReference>
<dbReference type="NCBIfam" id="TIGR01439">
    <property type="entry name" value="lp_hng_hel_AbrB"/>
    <property type="match status" value="1"/>
</dbReference>
<dbReference type="STRING" id="44576.SAMN05421881_11032"/>
<organism evidence="3 4">
    <name type="scientific">Nitrosomonas halophila</name>
    <dbReference type="NCBI Taxonomy" id="44576"/>
    <lineage>
        <taxon>Bacteria</taxon>
        <taxon>Pseudomonadati</taxon>
        <taxon>Pseudomonadota</taxon>
        <taxon>Betaproteobacteria</taxon>
        <taxon>Nitrosomonadales</taxon>
        <taxon>Nitrosomonadaceae</taxon>
        <taxon>Nitrosomonas</taxon>
    </lineage>
</organism>
<reference evidence="3 4" key="1">
    <citation type="submission" date="2016-10" db="EMBL/GenBank/DDBJ databases">
        <authorList>
            <person name="de Groot N.N."/>
        </authorList>
    </citation>
    <scope>NUCLEOTIDE SEQUENCE [LARGE SCALE GENOMIC DNA]</scope>
    <source>
        <strain evidence="3 4">Nm1</strain>
    </source>
</reference>
<dbReference type="Proteomes" id="UP000198640">
    <property type="component" value="Unassembled WGS sequence"/>
</dbReference>
<gene>
    <name evidence="3" type="ORF">SAMN05421881_11032</name>
</gene>
<dbReference type="GO" id="GO:0003677">
    <property type="term" value="F:DNA binding"/>
    <property type="evidence" value="ECO:0007669"/>
    <property type="project" value="UniProtKB-UniRule"/>
</dbReference>
<evidence type="ECO:0000259" key="2">
    <source>
        <dbReference type="PROSITE" id="PS51740"/>
    </source>
</evidence>
<evidence type="ECO:0000313" key="3">
    <source>
        <dbReference type="EMBL" id="SDZ02091.1"/>
    </source>
</evidence>
<dbReference type="AlphaFoldDB" id="A0A1H3PMB7"/>
<feature type="domain" description="SpoVT-AbrB" evidence="2">
    <location>
        <begin position="1"/>
        <end position="44"/>
    </location>
</feature>
<proteinExistence type="predicted"/>
<protein>
    <submittedName>
        <fullName evidence="3">Looped-hinge helix DNA binding domain-containing protein, AbrB family</fullName>
    </submittedName>
</protein>
<keyword evidence="4" id="KW-1185">Reference proteome</keyword>
<name>A0A1H3PMB7_9PROT</name>
<dbReference type="Pfam" id="PF04014">
    <property type="entry name" value="MazE_antitoxin"/>
    <property type="match status" value="1"/>
</dbReference>
<evidence type="ECO:0000256" key="1">
    <source>
        <dbReference type="PROSITE-ProRule" id="PRU01076"/>
    </source>
</evidence>
<accession>A0A1H3PMB7</accession>